<dbReference type="EMBL" id="OIVN01000123">
    <property type="protein sequence ID" value="SPC74729.1"/>
    <property type="molecule type" value="Genomic_DNA"/>
</dbReference>
<name>A0A2N9EJJ2_FAGSY</name>
<evidence type="ECO:0000313" key="1">
    <source>
        <dbReference type="EMBL" id="SPC74729.1"/>
    </source>
</evidence>
<accession>A0A2N9EJJ2</accession>
<organism evidence="1">
    <name type="scientific">Fagus sylvatica</name>
    <name type="common">Beechnut</name>
    <dbReference type="NCBI Taxonomy" id="28930"/>
    <lineage>
        <taxon>Eukaryota</taxon>
        <taxon>Viridiplantae</taxon>
        <taxon>Streptophyta</taxon>
        <taxon>Embryophyta</taxon>
        <taxon>Tracheophyta</taxon>
        <taxon>Spermatophyta</taxon>
        <taxon>Magnoliopsida</taxon>
        <taxon>eudicotyledons</taxon>
        <taxon>Gunneridae</taxon>
        <taxon>Pentapetalae</taxon>
        <taxon>rosids</taxon>
        <taxon>fabids</taxon>
        <taxon>Fagales</taxon>
        <taxon>Fagaceae</taxon>
        <taxon>Fagus</taxon>
    </lineage>
</organism>
<proteinExistence type="predicted"/>
<gene>
    <name evidence="1" type="ORF">FSB_LOCUS2611</name>
</gene>
<protein>
    <submittedName>
        <fullName evidence="1">Uncharacterized protein</fullName>
    </submittedName>
</protein>
<dbReference type="AlphaFoldDB" id="A0A2N9EJJ2"/>
<reference evidence="1" key="1">
    <citation type="submission" date="2018-02" db="EMBL/GenBank/DDBJ databases">
        <authorList>
            <person name="Cohen D.B."/>
            <person name="Kent A.D."/>
        </authorList>
    </citation>
    <scope>NUCLEOTIDE SEQUENCE</scope>
</reference>
<sequence>MRAADYAVSGQGLRRCATAGEEVNWSRLARLRRDCDSMRRSQAEPQAVSVQSNEVKACAAFNSSGSS</sequence>